<protein>
    <submittedName>
        <fullName evidence="2">DUF317 domain-containing protein</fullName>
    </submittedName>
</protein>
<organism evidence="2 3">
    <name type="scientific">Actinacidiphila polyblastidii</name>
    <dbReference type="NCBI Taxonomy" id="3110430"/>
    <lineage>
        <taxon>Bacteria</taxon>
        <taxon>Bacillati</taxon>
        <taxon>Actinomycetota</taxon>
        <taxon>Actinomycetes</taxon>
        <taxon>Kitasatosporales</taxon>
        <taxon>Streptomycetaceae</taxon>
        <taxon>Actinacidiphila</taxon>
    </lineage>
</organism>
<keyword evidence="3" id="KW-1185">Reference proteome</keyword>
<evidence type="ECO:0000259" key="1">
    <source>
        <dbReference type="Pfam" id="PF03771"/>
    </source>
</evidence>
<dbReference type="EMBL" id="JAZEWV010000012">
    <property type="protein sequence ID" value="MEE4543651.1"/>
    <property type="molecule type" value="Genomic_DNA"/>
</dbReference>
<dbReference type="RefSeq" id="WP_330796283.1">
    <property type="nucleotide sequence ID" value="NZ_JAZEWV010000012.1"/>
</dbReference>
<accession>A0ABU7PCW8</accession>
<dbReference type="InterPro" id="IPR005523">
    <property type="entry name" value="DUF317_SPDY"/>
</dbReference>
<comment type="caution">
    <text evidence="2">The sequence shown here is derived from an EMBL/GenBank/DDBJ whole genome shotgun (WGS) entry which is preliminary data.</text>
</comment>
<dbReference type="Proteomes" id="UP001344658">
    <property type="component" value="Unassembled WGS sequence"/>
</dbReference>
<sequence>MNTTEGSLPALFRPVVVQRPSLAGDGSAEPVLSLVSERGWAIVDTPQANVHCTSPDGRVYVGWLPEDFAAWQRHIVWTVRATPAEPDEKPWVQEFGLHVPSRAVAAFLEALTGHVDR</sequence>
<reference evidence="2 3" key="1">
    <citation type="submission" date="2023-12" db="EMBL/GenBank/DDBJ databases">
        <title>Streptomyces sp. V4-01.</title>
        <authorList>
            <person name="Somphong A."/>
            <person name="Phongsopitanun W."/>
        </authorList>
    </citation>
    <scope>NUCLEOTIDE SEQUENCE [LARGE SCALE GENOMIC DNA]</scope>
    <source>
        <strain evidence="2 3">V4-01</strain>
    </source>
</reference>
<proteinExistence type="predicted"/>
<gene>
    <name evidence="2" type="ORF">V2S66_16940</name>
</gene>
<evidence type="ECO:0000313" key="2">
    <source>
        <dbReference type="EMBL" id="MEE4543651.1"/>
    </source>
</evidence>
<evidence type="ECO:0000313" key="3">
    <source>
        <dbReference type="Proteomes" id="UP001344658"/>
    </source>
</evidence>
<feature type="domain" description="DUF317" evidence="1">
    <location>
        <begin position="53"/>
        <end position="112"/>
    </location>
</feature>
<dbReference type="Pfam" id="PF03771">
    <property type="entry name" value="SPDY"/>
    <property type="match status" value="1"/>
</dbReference>
<name>A0ABU7PCW8_9ACTN</name>